<dbReference type="AlphaFoldDB" id="A0A7W1XAU9"/>
<keyword evidence="3" id="KW-1185">Reference proteome</keyword>
<accession>A0A7W1XAU9</accession>
<dbReference type="RefSeq" id="WP_033100018.1">
    <property type="nucleotide sequence ID" value="NZ_JACEIP010000014.1"/>
</dbReference>
<dbReference type="SUPFAM" id="SSF53474">
    <property type="entry name" value="alpha/beta-Hydrolases"/>
    <property type="match status" value="1"/>
</dbReference>
<evidence type="ECO:0000256" key="1">
    <source>
        <dbReference type="SAM" id="SignalP"/>
    </source>
</evidence>
<evidence type="ECO:0000313" key="3">
    <source>
        <dbReference type="Proteomes" id="UP000530514"/>
    </source>
</evidence>
<proteinExistence type="predicted"/>
<reference evidence="2 3" key="1">
    <citation type="submission" date="2020-07" db="EMBL/GenBank/DDBJ databases">
        <authorList>
            <person name="Feng H."/>
        </authorList>
    </citation>
    <scope>NUCLEOTIDE SEQUENCE [LARGE SCALE GENOMIC DNA]</scope>
    <source>
        <strain evidence="3">s-11</strain>
    </source>
</reference>
<sequence length="459" mass="51532">MRTVFQRWIIALLLSLVGAGMLYSGHAYAGGGSFNVPQVNDHFDQVKQGPTPVKESLVTKSQSSGNKPGMWNSFKNACSNAWNSFKNGVATAWNWTKEKATQTWNWIKATVTRITMATVITLAFVFGLYMRFQRAVNNAIINFGKTLLNWGRTGVEKTYNYGKSIADPPVDNSTPYGILDDELPSDKDLAYASQLAYFNKLSGDLVHDKLGSDWDIGEHINLPNDLQAYVFQNDKTNQVIIAFRGTQELQDILDADRHIALGDDIFNDQAIAARKFVEKQLHKRAYRGYRFVLTGHSLGGYLADDCGARYRIPTVTFNAPGKNLYPNTNASILIGGLAGPLNERFRYFINMLSPENRKEAVNEKLGNYDKLIRNYRFDDDVVGSLGYRPGTTYDISREGEKIEDKGLDNHIWDSNPIGDIVEGSHSIKNFTGYDDKHGKEIDTPILKLFDKDGNLVKRK</sequence>
<dbReference type="Gene3D" id="3.40.50.1820">
    <property type="entry name" value="alpha/beta hydrolase"/>
    <property type="match status" value="1"/>
</dbReference>
<comment type="caution">
    <text evidence="2">The sequence shown here is derived from an EMBL/GenBank/DDBJ whole genome shotgun (WGS) entry which is preliminary data.</text>
</comment>
<feature type="chain" id="PRO_5039291036" evidence="1">
    <location>
        <begin position="30"/>
        <end position="459"/>
    </location>
</feature>
<dbReference type="OrthoDB" id="6450827at2"/>
<gene>
    <name evidence="2" type="ORF">H1164_10310</name>
</gene>
<dbReference type="Pfam" id="PF26363">
    <property type="entry name" value="Phospholipase-like"/>
    <property type="match status" value="1"/>
</dbReference>
<dbReference type="InterPro" id="IPR029058">
    <property type="entry name" value="AB_hydrolase_fold"/>
</dbReference>
<keyword evidence="1" id="KW-0732">Signal</keyword>
<evidence type="ECO:0000313" key="2">
    <source>
        <dbReference type="EMBL" id="MBA4543288.1"/>
    </source>
</evidence>
<protein>
    <submittedName>
        <fullName evidence="2">DUF2974 domain-containing protein</fullName>
    </submittedName>
</protein>
<dbReference type="EMBL" id="JACEIP010000014">
    <property type="protein sequence ID" value="MBA4543288.1"/>
    <property type="molecule type" value="Genomic_DNA"/>
</dbReference>
<feature type="signal peptide" evidence="1">
    <location>
        <begin position="1"/>
        <end position="29"/>
    </location>
</feature>
<dbReference type="Proteomes" id="UP000530514">
    <property type="component" value="Unassembled WGS sequence"/>
</dbReference>
<dbReference type="Gene3D" id="1.20.120.20">
    <property type="entry name" value="Apolipoprotein"/>
    <property type="match status" value="1"/>
</dbReference>
<organism evidence="2 3">
    <name type="scientific">Thermoactinomyces daqus</name>
    <dbReference type="NCBI Taxonomy" id="1329516"/>
    <lineage>
        <taxon>Bacteria</taxon>
        <taxon>Bacillati</taxon>
        <taxon>Bacillota</taxon>
        <taxon>Bacilli</taxon>
        <taxon>Bacillales</taxon>
        <taxon>Thermoactinomycetaceae</taxon>
        <taxon>Thermoactinomyces</taxon>
    </lineage>
</organism>
<name>A0A7W1XAU9_9BACL</name>